<dbReference type="OrthoDB" id="506498at2759"/>
<comment type="caution">
    <text evidence="1">The sequence shown here is derived from an EMBL/GenBank/DDBJ whole genome shotgun (WGS) entry which is preliminary data.</text>
</comment>
<reference evidence="1" key="1">
    <citation type="submission" date="2021-02" db="EMBL/GenBank/DDBJ databases">
        <authorList>
            <person name="Nowell W R."/>
        </authorList>
    </citation>
    <scope>NUCLEOTIDE SEQUENCE</scope>
</reference>
<proteinExistence type="predicted"/>
<accession>A0A813ZAM5</accession>
<evidence type="ECO:0000313" key="1">
    <source>
        <dbReference type="EMBL" id="CAF0896676.1"/>
    </source>
</evidence>
<dbReference type="AlphaFoldDB" id="A0A813ZAM5"/>
<gene>
    <name evidence="2" type="ORF">OKA104_LOCUS1297</name>
    <name evidence="1" type="ORF">VCS650_LOCUS9075</name>
</gene>
<dbReference type="Proteomes" id="UP000663881">
    <property type="component" value="Unassembled WGS sequence"/>
</dbReference>
<dbReference type="EMBL" id="CAJNON010000062">
    <property type="protein sequence ID" value="CAF0896676.1"/>
    <property type="molecule type" value="Genomic_DNA"/>
</dbReference>
<dbReference type="Proteomes" id="UP000663891">
    <property type="component" value="Unassembled WGS sequence"/>
</dbReference>
<dbReference type="EMBL" id="CAJOAY010000030">
    <property type="protein sequence ID" value="CAF3497410.1"/>
    <property type="molecule type" value="Genomic_DNA"/>
</dbReference>
<name>A0A813ZAM5_9BILA</name>
<protein>
    <submittedName>
        <fullName evidence="1">Uncharacterized protein</fullName>
    </submittedName>
</protein>
<evidence type="ECO:0000313" key="3">
    <source>
        <dbReference type="Proteomes" id="UP000663891"/>
    </source>
</evidence>
<evidence type="ECO:0000313" key="2">
    <source>
        <dbReference type="EMBL" id="CAF3497410.1"/>
    </source>
</evidence>
<organism evidence="1 3">
    <name type="scientific">Adineta steineri</name>
    <dbReference type="NCBI Taxonomy" id="433720"/>
    <lineage>
        <taxon>Eukaryota</taxon>
        <taxon>Metazoa</taxon>
        <taxon>Spiralia</taxon>
        <taxon>Gnathifera</taxon>
        <taxon>Rotifera</taxon>
        <taxon>Eurotatoria</taxon>
        <taxon>Bdelloidea</taxon>
        <taxon>Adinetida</taxon>
        <taxon>Adinetidae</taxon>
        <taxon>Adineta</taxon>
    </lineage>
</organism>
<sequence length="215" mass="24482">MSSNDTLQEIVSKWEDTTESANTSEVKQETVTKTDDTVEIVTKIGDLKEIKQDNSIAIAGNTLKDKDIFEVSCDRGTGAAWCVEKSSRYSYIGLDASKPFPFPDQFFHIVLSVETTHTYSATKAVRVLHQTSSFIEYLTDEGDLIIEEKVNIMNKPRAEMIDWIILIDQLTSFFAFVERPGSTIDEDLRDERIIHWRTVSAKKNKILLTYIFANK</sequence>